<feature type="compositionally biased region" description="Basic and acidic residues" evidence="1">
    <location>
        <begin position="88"/>
        <end position="98"/>
    </location>
</feature>
<feature type="compositionally biased region" description="Polar residues" evidence="1">
    <location>
        <begin position="13"/>
        <end position="23"/>
    </location>
</feature>
<evidence type="ECO:0000313" key="2">
    <source>
        <dbReference type="EMBL" id="GJC78018.1"/>
    </source>
</evidence>
<dbReference type="AlphaFoldDB" id="A0AA37GBU9"/>
<gene>
    <name evidence="2" type="ORF">ColLi_00856</name>
</gene>
<feature type="region of interest" description="Disordered" evidence="1">
    <location>
        <begin position="77"/>
        <end position="105"/>
    </location>
</feature>
<proteinExistence type="predicted"/>
<protein>
    <submittedName>
        <fullName evidence="2">Uncharacterized protein</fullName>
    </submittedName>
</protein>
<name>A0AA37GBU9_9PEZI</name>
<dbReference type="EMBL" id="BPPX01000002">
    <property type="protein sequence ID" value="GJC78018.1"/>
    <property type="molecule type" value="Genomic_DNA"/>
</dbReference>
<reference evidence="2 3" key="1">
    <citation type="submission" date="2021-07" db="EMBL/GenBank/DDBJ databases">
        <title>Genome data of Colletotrichum spaethianum.</title>
        <authorList>
            <person name="Utami Y.D."/>
            <person name="Hiruma K."/>
        </authorList>
    </citation>
    <scope>NUCLEOTIDE SEQUENCE [LARGE SCALE GENOMIC DNA]</scope>
    <source>
        <strain evidence="2 3">MAFF 242679</strain>
    </source>
</reference>
<organism evidence="2 3">
    <name type="scientific">Colletotrichum liriopes</name>
    <dbReference type="NCBI Taxonomy" id="708192"/>
    <lineage>
        <taxon>Eukaryota</taxon>
        <taxon>Fungi</taxon>
        <taxon>Dikarya</taxon>
        <taxon>Ascomycota</taxon>
        <taxon>Pezizomycotina</taxon>
        <taxon>Sordariomycetes</taxon>
        <taxon>Hypocreomycetidae</taxon>
        <taxon>Glomerellales</taxon>
        <taxon>Glomerellaceae</taxon>
        <taxon>Colletotrichum</taxon>
        <taxon>Colletotrichum spaethianum species complex</taxon>
    </lineage>
</organism>
<evidence type="ECO:0000313" key="3">
    <source>
        <dbReference type="Proteomes" id="UP001055172"/>
    </source>
</evidence>
<comment type="caution">
    <text evidence="2">The sequence shown here is derived from an EMBL/GenBank/DDBJ whole genome shotgun (WGS) entry which is preliminary data.</text>
</comment>
<accession>A0AA37GBU9</accession>
<dbReference type="Proteomes" id="UP001055172">
    <property type="component" value="Unassembled WGS sequence"/>
</dbReference>
<keyword evidence="3" id="KW-1185">Reference proteome</keyword>
<evidence type="ECO:0000256" key="1">
    <source>
        <dbReference type="SAM" id="MobiDB-lite"/>
    </source>
</evidence>
<sequence length="105" mass="10967">MALCPPYAISSVKPANTSTSAARPQQRRRQYGTPGPYIAQGRIGFAPAPAAAGYSDRAGGGSVCKVLVVLCFARTEKKTGGSEASLPRLDKIGREDQASLRGSSR</sequence>
<feature type="region of interest" description="Disordered" evidence="1">
    <location>
        <begin position="1"/>
        <end position="36"/>
    </location>
</feature>